<dbReference type="PANTHER" id="PTHR19878:SF8">
    <property type="entry name" value="AUTOPHAGY-RELATED 16, ISOFORM F"/>
    <property type="match status" value="1"/>
</dbReference>
<dbReference type="STRING" id="6205.A0A0R3WUZ5"/>
<dbReference type="PRINTS" id="PR00320">
    <property type="entry name" value="GPROTEINBRPT"/>
</dbReference>
<dbReference type="PROSITE" id="PS50082">
    <property type="entry name" value="WD_REPEATS_2"/>
    <property type="match status" value="2"/>
</dbReference>
<accession>A0A0R3WUZ5</accession>
<evidence type="ECO:0000256" key="2">
    <source>
        <dbReference type="ARBA" id="ARBA00022737"/>
    </source>
</evidence>
<protein>
    <submittedName>
        <fullName evidence="6">WD_REPEATS_REGION domain-containing protein</fullName>
    </submittedName>
</protein>
<dbReference type="GO" id="GO:0043495">
    <property type="term" value="F:protein-membrane adaptor activity"/>
    <property type="evidence" value="ECO:0007669"/>
    <property type="project" value="TreeGrafter"/>
</dbReference>
<dbReference type="AlphaFoldDB" id="A0A0R3WUZ5"/>
<dbReference type="PROSITE" id="PS00678">
    <property type="entry name" value="WD_REPEATS_1"/>
    <property type="match status" value="1"/>
</dbReference>
<reference evidence="4 5" key="2">
    <citation type="submission" date="2018-11" db="EMBL/GenBank/DDBJ databases">
        <authorList>
            <consortium name="Pathogen Informatics"/>
        </authorList>
    </citation>
    <scope>NUCLEOTIDE SEQUENCE [LARGE SCALE GENOMIC DNA]</scope>
</reference>
<keyword evidence="1 3" id="KW-0853">WD repeat</keyword>
<dbReference type="GO" id="GO:0034274">
    <property type="term" value="C:Atg12-Atg5-Atg16 complex"/>
    <property type="evidence" value="ECO:0007669"/>
    <property type="project" value="TreeGrafter"/>
</dbReference>
<dbReference type="InterPro" id="IPR020472">
    <property type="entry name" value="WD40_PAC1"/>
</dbReference>
<dbReference type="Proteomes" id="UP000274429">
    <property type="component" value="Unassembled WGS sequence"/>
</dbReference>
<dbReference type="OrthoDB" id="6262491at2759"/>
<dbReference type="GO" id="GO:0034045">
    <property type="term" value="C:phagophore assembly site membrane"/>
    <property type="evidence" value="ECO:0007669"/>
    <property type="project" value="TreeGrafter"/>
</dbReference>
<evidence type="ECO:0000313" key="6">
    <source>
        <dbReference type="WBParaSite" id="TTAC_0000458501-mRNA-1"/>
    </source>
</evidence>
<gene>
    <name evidence="4" type="ORF">TTAC_LOCUS4569</name>
</gene>
<dbReference type="Pfam" id="PF00400">
    <property type="entry name" value="WD40"/>
    <property type="match status" value="3"/>
</dbReference>
<dbReference type="WBParaSite" id="TTAC_0000458501-mRNA-1">
    <property type="protein sequence ID" value="TTAC_0000458501-mRNA-1"/>
    <property type="gene ID" value="TTAC_0000458501"/>
</dbReference>
<dbReference type="InterPro" id="IPR019775">
    <property type="entry name" value="WD40_repeat_CS"/>
</dbReference>
<dbReference type="InterPro" id="IPR045160">
    <property type="entry name" value="ATG16"/>
</dbReference>
<dbReference type="GO" id="GO:0000421">
    <property type="term" value="C:autophagosome membrane"/>
    <property type="evidence" value="ECO:0007669"/>
    <property type="project" value="TreeGrafter"/>
</dbReference>
<dbReference type="SMART" id="SM00320">
    <property type="entry name" value="WD40"/>
    <property type="match status" value="4"/>
</dbReference>
<dbReference type="GO" id="GO:0000045">
    <property type="term" value="P:autophagosome assembly"/>
    <property type="evidence" value="ECO:0007669"/>
    <property type="project" value="InterPro"/>
</dbReference>
<proteinExistence type="predicted"/>
<dbReference type="SUPFAM" id="SSF50978">
    <property type="entry name" value="WD40 repeat-like"/>
    <property type="match status" value="1"/>
</dbReference>
<evidence type="ECO:0000256" key="3">
    <source>
        <dbReference type="PROSITE-ProRule" id="PRU00221"/>
    </source>
</evidence>
<dbReference type="Gene3D" id="2.130.10.10">
    <property type="entry name" value="YVTN repeat-like/Quinoprotein amine dehydrogenase"/>
    <property type="match status" value="2"/>
</dbReference>
<dbReference type="PANTHER" id="PTHR19878">
    <property type="entry name" value="AUTOPHAGY PROTEIN 16-LIKE"/>
    <property type="match status" value="1"/>
</dbReference>
<feature type="repeat" description="WD" evidence="3">
    <location>
        <begin position="25"/>
        <end position="69"/>
    </location>
</feature>
<sequence length="202" mass="22280">MVLGASSDFACRVWTLADRRLKVNLTGHSDRLLAARFVGGADNINAIVTSSYDRTIKLWNVGRRQCSRTIPVTSLCYDIIACPSTRSLVSGHSDKKLRIWDQESGHQISEIALSARITGLDVSTDSIYILACTRDDILHIVDLRQNSVLKTLQAADFHVHADCVRPCFSPDRVFAACGSQNGDIFVWNVNSGNVQSILHGHE</sequence>
<keyword evidence="2" id="KW-0677">Repeat</keyword>
<evidence type="ECO:0000256" key="1">
    <source>
        <dbReference type="ARBA" id="ARBA00022574"/>
    </source>
</evidence>
<feature type="repeat" description="WD" evidence="3">
    <location>
        <begin position="83"/>
        <end position="110"/>
    </location>
</feature>
<dbReference type="EMBL" id="UYWX01004784">
    <property type="protein sequence ID" value="VDM25207.1"/>
    <property type="molecule type" value="Genomic_DNA"/>
</dbReference>
<keyword evidence="5" id="KW-1185">Reference proteome</keyword>
<reference evidence="6" key="1">
    <citation type="submission" date="2017-02" db="UniProtKB">
        <authorList>
            <consortium name="WormBaseParasite"/>
        </authorList>
    </citation>
    <scope>IDENTIFICATION</scope>
</reference>
<name>A0A0R3WUZ5_HYDTA</name>
<evidence type="ECO:0000313" key="4">
    <source>
        <dbReference type="EMBL" id="VDM25207.1"/>
    </source>
</evidence>
<dbReference type="InterPro" id="IPR015943">
    <property type="entry name" value="WD40/YVTN_repeat-like_dom_sf"/>
</dbReference>
<evidence type="ECO:0000313" key="5">
    <source>
        <dbReference type="Proteomes" id="UP000274429"/>
    </source>
</evidence>
<dbReference type="InterPro" id="IPR036322">
    <property type="entry name" value="WD40_repeat_dom_sf"/>
</dbReference>
<dbReference type="InterPro" id="IPR001680">
    <property type="entry name" value="WD40_rpt"/>
</dbReference>
<organism evidence="6">
    <name type="scientific">Hydatigena taeniaeformis</name>
    <name type="common">Feline tapeworm</name>
    <name type="synonym">Taenia taeniaeformis</name>
    <dbReference type="NCBI Taxonomy" id="6205"/>
    <lineage>
        <taxon>Eukaryota</taxon>
        <taxon>Metazoa</taxon>
        <taxon>Spiralia</taxon>
        <taxon>Lophotrochozoa</taxon>
        <taxon>Platyhelminthes</taxon>
        <taxon>Cestoda</taxon>
        <taxon>Eucestoda</taxon>
        <taxon>Cyclophyllidea</taxon>
        <taxon>Taeniidae</taxon>
        <taxon>Hydatigera</taxon>
    </lineage>
</organism>